<evidence type="ECO:0000256" key="1">
    <source>
        <dbReference type="SAM" id="SignalP"/>
    </source>
</evidence>
<organism evidence="2">
    <name type="scientific">Anguilla anguilla</name>
    <name type="common">European freshwater eel</name>
    <name type="synonym">Muraena anguilla</name>
    <dbReference type="NCBI Taxonomy" id="7936"/>
    <lineage>
        <taxon>Eukaryota</taxon>
        <taxon>Metazoa</taxon>
        <taxon>Chordata</taxon>
        <taxon>Craniata</taxon>
        <taxon>Vertebrata</taxon>
        <taxon>Euteleostomi</taxon>
        <taxon>Actinopterygii</taxon>
        <taxon>Neopterygii</taxon>
        <taxon>Teleostei</taxon>
        <taxon>Anguilliformes</taxon>
        <taxon>Anguillidae</taxon>
        <taxon>Anguilla</taxon>
    </lineage>
</organism>
<proteinExistence type="predicted"/>
<name>A0A0E9S416_ANGAN</name>
<accession>A0A0E9S416</accession>
<keyword evidence="1" id="KW-0732">Signal</keyword>
<dbReference type="EMBL" id="GBXM01072398">
    <property type="protein sequence ID" value="JAH36179.1"/>
    <property type="molecule type" value="Transcribed_RNA"/>
</dbReference>
<reference evidence="2" key="2">
    <citation type="journal article" date="2015" name="Fish Shellfish Immunol.">
        <title>Early steps in the European eel (Anguilla anguilla)-Vibrio vulnificus interaction in the gills: Role of the RtxA13 toxin.</title>
        <authorList>
            <person name="Callol A."/>
            <person name="Pajuelo D."/>
            <person name="Ebbesson L."/>
            <person name="Teles M."/>
            <person name="MacKenzie S."/>
            <person name="Amaro C."/>
        </authorList>
    </citation>
    <scope>NUCLEOTIDE SEQUENCE</scope>
</reference>
<protein>
    <submittedName>
        <fullName evidence="2">Uncharacterized protein</fullName>
    </submittedName>
</protein>
<reference evidence="2" key="1">
    <citation type="submission" date="2014-11" db="EMBL/GenBank/DDBJ databases">
        <authorList>
            <person name="Amaro Gonzalez C."/>
        </authorList>
    </citation>
    <scope>NUCLEOTIDE SEQUENCE</scope>
</reference>
<sequence length="63" mass="7695">MRWQYMWVCNMYMLKVIAMVTKLKGRSQNNFFFATTDILKNSLNQITQSTFHIETNKFFRLKH</sequence>
<evidence type="ECO:0000313" key="2">
    <source>
        <dbReference type="EMBL" id="JAH36179.1"/>
    </source>
</evidence>
<feature type="signal peptide" evidence="1">
    <location>
        <begin position="1"/>
        <end position="18"/>
    </location>
</feature>
<dbReference type="AlphaFoldDB" id="A0A0E9S416"/>
<feature type="chain" id="PRO_5002431945" evidence="1">
    <location>
        <begin position="19"/>
        <end position="63"/>
    </location>
</feature>